<dbReference type="InterPro" id="IPR041228">
    <property type="entry name" value="Dynein_C"/>
</dbReference>
<dbReference type="FunFam" id="1.20.920.20:FF:000044">
    <property type="entry name" value="Uncharacterized protein"/>
    <property type="match status" value="1"/>
</dbReference>
<evidence type="ECO:0000256" key="3">
    <source>
        <dbReference type="ARBA" id="ARBA00022701"/>
    </source>
</evidence>
<reference evidence="16" key="1">
    <citation type="submission" date="2021-01" db="EMBL/GenBank/DDBJ databases">
        <authorList>
            <consortium name="Genoscope - CEA"/>
            <person name="William W."/>
        </authorList>
    </citation>
    <scope>NUCLEOTIDE SEQUENCE</scope>
</reference>
<dbReference type="FunFam" id="1.10.287.2620:FF:000002">
    <property type="entry name" value="Dynein heavy chain 2, axonemal"/>
    <property type="match status" value="1"/>
</dbReference>
<dbReference type="GO" id="GO:0051959">
    <property type="term" value="F:dynein light intermediate chain binding"/>
    <property type="evidence" value="ECO:0007669"/>
    <property type="project" value="InterPro"/>
</dbReference>
<dbReference type="Pfam" id="PF25007">
    <property type="entry name" value="DYH2-5-8_CC"/>
    <property type="match status" value="1"/>
</dbReference>
<dbReference type="InterPro" id="IPR013602">
    <property type="entry name" value="Dynein_heavy_linker"/>
</dbReference>
<evidence type="ECO:0000256" key="9">
    <source>
        <dbReference type="ARBA" id="ARBA00023069"/>
    </source>
</evidence>
<evidence type="ECO:0000256" key="12">
    <source>
        <dbReference type="ARBA" id="ARBA00023273"/>
    </source>
</evidence>
<dbReference type="Pfam" id="PF08385">
    <property type="entry name" value="DHC_N1"/>
    <property type="match status" value="1"/>
</dbReference>
<dbReference type="FunFam" id="1.20.1270.280:FF:000050">
    <property type="entry name" value="Uncharacterized protein"/>
    <property type="match status" value="1"/>
</dbReference>
<dbReference type="Pfam" id="PF18198">
    <property type="entry name" value="AAA_lid_11"/>
    <property type="match status" value="1"/>
</dbReference>
<keyword evidence="6" id="KW-0067">ATP-binding</keyword>
<evidence type="ECO:0000256" key="13">
    <source>
        <dbReference type="SAM" id="Coils"/>
    </source>
</evidence>
<accession>A0A8S1P2P4</accession>
<keyword evidence="9" id="KW-0969">Cilium</keyword>
<keyword evidence="2" id="KW-0963">Cytoplasm</keyword>
<evidence type="ECO:0000256" key="14">
    <source>
        <dbReference type="SAM" id="MobiDB-lite"/>
    </source>
</evidence>
<feature type="compositionally biased region" description="Polar residues" evidence="14">
    <location>
        <begin position="1"/>
        <end position="15"/>
    </location>
</feature>
<evidence type="ECO:0000256" key="1">
    <source>
        <dbReference type="ARBA" id="ARBA00004430"/>
    </source>
</evidence>
<dbReference type="FunFam" id="1.10.8.710:FF:000001">
    <property type="entry name" value="Dynein axonemal heavy chain 2"/>
    <property type="match status" value="1"/>
</dbReference>
<dbReference type="OrthoDB" id="287271at2759"/>
<keyword evidence="5" id="KW-0547">Nucleotide-binding</keyword>
<dbReference type="EMBL" id="CAJJDN010000067">
    <property type="protein sequence ID" value="CAD8096764.1"/>
    <property type="molecule type" value="Genomic_DNA"/>
</dbReference>
<feature type="coiled-coil region" evidence="13">
    <location>
        <begin position="3455"/>
        <end position="3510"/>
    </location>
</feature>
<evidence type="ECO:0000256" key="4">
    <source>
        <dbReference type="ARBA" id="ARBA00022737"/>
    </source>
</evidence>
<name>A0A8S1P2P4_9CILI</name>
<dbReference type="InterPro" id="IPR035699">
    <property type="entry name" value="AAA_6"/>
</dbReference>
<dbReference type="FunFam" id="3.40.50.300:FF:000153">
    <property type="entry name" value="Dynein axonemal heavy chain 1"/>
    <property type="match status" value="1"/>
</dbReference>
<dbReference type="Pfam" id="PF03028">
    <property type="entry name" value="Dynein_heavy"/>
    <property type="match status" value="1"/>
</dbReference>
<dbReference type="InterPro" id="IPR024317">
    <property type="entry name" value="Dynein_heavy_chain_D4_dom"/>
</dbReference>
<dbReference type="Pfam" id="PF17852">
    <property type="entry name" value="Dynein_AAA_lid"/>
    <property type="match status" value="1"/>
</dbReference>
<keyword evidence="12" id="KW-0966">Cell projection</keyword>
<dbReference type="Pfam" id="PF12775">
    <property type="entry name" value="AAA_7"/>
    <property type="match status" value="1"/>
</dbReference>
<feature type="compositionally biased region" description="Acidic residues" evidence="14">
    <location>
        <begin position="48"/>
        <end position="59"/>
    </location>
</feature>
<dbReference type="InterPro" id="IPR026983">
    <property type="entry name" value="DHC"/>
</dbReference>
<feature type="region of interest" description="Disordered" evidence="14">
    <location>
        <begin position="2199"/>
        <end position="2223"/>
    </location>
</feature>
<feature type="compositionally biased region" description="Basic and acidic residues" evidence="14">
    <location>
        <begin position="60"/>
        <end position="77"/>
    </location>
</feature>
<keyword evidence="7" id="KW-0243">Dynein</keyword>
<dbReference type="SMART" id="SM00382">
    <property type="entry name" value="AAA"/>
    <property type="match status" value="2"/>
</dbReference>
<dbReference type="InterPro" id="IPR041466">
    <property type="entry name" value="Dynein_AAA5_ext"/>
</dbReference>
<dbReference type="InterPro" id="IPR056759">
    <property type="entry name" value="DYH2-5-8_CC"/>
</dbReference>
<feature type="domain" description="AAA+ ATPase" evidence="15">
    <location>
        <begin position="1993"/>
        <end position="2136"/>
    </location>
</feature>
<dbReference type="Pfam" id="PF12781">
    <property type="entry name" value="AAA_9"/>
    <property type="match status" value="1"/>
</dbReference>
<dbReference type="InterPro" id="IPR054354">
    <property type="entry name" value="DYNC2H1-like_lid"/>
</dbReference>
<dbReference type="Pfam" id="PF12780">
    <property type="entry name" value="AAA_8"/>
    <property type="match status" value="1"/>
</dbReference>
<evidence type="ECO:0000256" key="10">
    <source>
        <dbReference type="ARBA" id="ARBA00023175"/>
    </source>
</evidence>
<dbReference type="InterPro" id="IPR035706">
    <property type="entry name" value="AAA_9"/>
</dbReference>
<evidence type="ECO:0000256" key="2">
    <source>
        <dbReference type="ARBA" id="ARBA00022490"/>
    </source>
</evidence>
<dbReference type="Pfam" id="PF08393">
    <property type="entry name" value="DHC_N2"/>
    <property type="match status" value="1"/>
</dbReference>
<dbReference type="FunFam" id="3.40.50.300:FF:000049">
    <property type="entry name" value="Dynein, axonemal, heavy chain 5"/>
    <property type="match status" value="1"/>
</dbReference>
<keyword evidence="10" id="KW-0505">Motor protein</keyword>
<dbReference type="FunFam" id="3.40.50.300:FF:002141">
    <property type="entry name" value="Dynein heavy chain"/>
    <property type="match status" value="1"/>
</dbReference>
<keyword evidence="8 13" id="KW-0175">Coiled coil</keyword>
<evidence type="ECO:0000313" key="17">
    <source>
        <dbReference type="Proteomes" id="UP000692954"/>
    </source>
</evidence>
<keyword evidence="4" id="KW-0677">Repeat</keyword>
<feature type="region of interest" description="Disordered" evidence="14">
    <location>
        <begin position="1"/>
        <end position="79"/>
    </location>
</feature>
<dbReference type="GO" id="GO:0007018">
    <property type="term" value="P:microtubule-based movement"/>
    <property type="evidence" value="ECO:0007669"/>
    <property type="project" value="InterPro"/>
</dbReference>
<evidence type="ECO:0000256" key="5">
    <source>
        <dbReference type="ARBA" id="ARBA00022741"/>
    </source>
</evidence>
<proteinExistence type="predicted"/>
<dbReference type="Proteomes" id="UP000692954">
    <property type="component" value="Unassembled WGS sequence"/>
</dbReference>
<dbReference type="FunFam" id="3.10.490.20:FF:000008">
    <property type="entry name" value="dynein heavy chain 2, axonemal"/>
    <property type="match status" value="1"/>
</dbReference>
<dbReference type="GO" id="GO:0030286">
    <property type="term" value="C:dynein complex"/>
    <property type="evidence" value="ECO:0007669"/>
    <property type="project" value="UniProtKB-KW"/>
</dbReference>
<dbReference type="InterPro" id="IPR013594">
    <property type="entry name" value="Dynein_heavy_tail"/>
</dbReference>
<gene>
    <name evidence="16" type="ORF">PSON_ATCC_30995.1.T0670057</name>
</gene>
<dbReference type="InterPro" id="IPR004273">
    <property type="entry name" value="Dynein_heavy_D6_P-loop"/>
</dbReference>
<keyword evidence="17" id="KW-1185">Reference proteome</keyword>
<dbReference type="GO" id="GO:0008569">
    <property type="term" value="F:minus-end-directed microtubule motor activity"/>
    <property type="evidence" value="ECO:0007669"/>
    <property type="project" value="InterPro"/>
</dbReference>
<feature type="domain" description="AAA+ ATPase" evidence="15">
    <location>
        <begin position="2637"/>
        <end position="2782"/>
    </location>
</feature>
<dbReference type="PANTHER" id="PTHR45703:SF32">
    <property type="entry name" value="DYNEINS HEAVY CHAIN"/>
    <property type="match status" value="1"/>
</dbReference>
<evidence type="ECO:0000259" key="15">
    <source>
        <dbReference type="SMART" id="SM00382"/>
    </source>
</evidence>
<comment type="caution">
    <text evidence="16">The sequence shown here is derived from an EMBL/GenBank/DDBJ whole genome shotgun (WGS) entry which is preliminary data.</text>
</comment>
<dbReference type="PANTHER" id="PTHR45703">
    <property type="entry name" value="DYNEIN HEAVY CHAIN"/>
    <property type="match status" value="1"/>
</dbReference>
<dbReference type="FunFam" id="1.20.920.30:FF:000002">
    <property type="entry name" value="Dynein axonemal heavy chain 3"/>
    <property type="match status" value="1"/>
</dbReference>
<evidence type="ECO:0000313" key="16">
    <source>
        <dbReference type="EMBL" id="CAD8096764.1"/>
    </source>
</evidence>
<dbReference type="GO" id="GO:0005930">
    <property type="term" value="C:axoneme"/>
    <property type="evidence" value="ECO:0007669"/>
    <property type="project" value="UniProtKB-SubCell"/>
</dbReference>
<feature type="region of interest" description="Disordered" evidence="14">
    <location>
        <begin position="4285"/>
        <end position="4307"/>
    </location>
</feature>
<evidence type="ECO:0000256" key="11">
    <source>
        <dbReference type="ARBA" id="ARBA00023212"/>
    </source>
</evidence>
<feature type="compositionally biased region" description="Basic and acidic residues" evidence="14">
    <location>
        <begin position="31"/>
        <end position="40"/>
    </location>
</feature>
<dbReference type="GO" id="GO:0045505">
    <property type="term" value="F:dynein intermediate chain binding"/>
    <property type="evidence" value="ECO:0007669"/>
    <property type="project" value="InterPro"/>
</dbReference>
<keyword evidence="11" id="KW-0206">Cytoskeleton</keyword>
<dbReference type="GO" id="GO:0005874">
    <property type="term" value="C:microtubule"/>
    <property type="evidence" value="ECO:0007669"/>
    <property type="project" value="UniProtKB-KW"/>
</dbReference>
<evidence type="ECO:0000256" key="7">
    <source>
        <dbReference type="ARBA" id="ARBA00023017"/>
    </source>
</evidence>
<keyword evidence="3" id="KW-0493">Microtubule</keyword>
<evidence type="ECO:0000256" key="6">
    <source>
        <dbReference type="ARBA" id="ARBA00022840"/>
    </source>
</evidence>
<feature type="compositionally biased region" description="Low complexity" evidence="14">
    <location>
        <begin position="4288"/>
        <end position="4305"/>
    </location>
</feature>
<dbReference type="FunFam" id="3.40.50.300:FF:000044">
    <property type="entry name" value="Dynein heavy chain 5, axonemal"/>
    <property type="match status" value="1"/>
</dbReference>
<dbReference type="Pfam" id="PF12777">
    <property type="entry name" value="MT"/>
    <property type="match status" value="1"/>
</dbReference>
<dbReference type="InterPro" id="IPR024743">
    <property type="entry name" value="Dynein_HC_stalk"/>
</dbReference>
<dbReference type="InterPro" id="IPR041658">
    <property type="entry name" value="AAA_lid_11"/>
</dbReference>
<protein>
    <recommendedName>
        <fullName evidence="15">AAA+ ATPase domain-containing protein</fullName>
    </recommendedName>
</protein>
<dbReference type="InterPro" id="IPR003593">
    <property type="entry name" value="AAA+_ATPase"/>
</dbReference>
<feature type="compositionally biased region" description="Basic and acidic residues" evidence="14">
    <location>
        <begin position="2199"/>
        <end position="2217"/>
    </location>
</feature>
<dbReference type="Pfam" id="PF22597">
    <property type="entry name" value="DYN_lid"/>
    <property type="match status" value="1"/>
</dbReference>
<sequence>MDQNEEQQSPMQSPQLDPIDLPDQSSPRQPESPKLDRGSPDHASQVSEDFEEVIPEEEWEQMKQDAVARGDTDDPPKTRVIKRKIHKRKSTVLLQLQPASVNDFGGFYVRNKLSEYLDSYDDEKWQKDPNEILSVNFMCKHGQANLFAWMTEQGIQMSEMDPPRLEPDALDPDFVYFLKLPHPQEVIIGNDNVTEYVSDGVIKINYLKSLLKQMNAQFIPQFIQDSTWPENVKKEFLAQLHKFMATLTEYSFSQEGITELYIPNEDLNNIEQASHDKDLLQRLEAILLHWQRQIKDIVNNQELAIENENAGPLDEIAYWRQRKNNLSHIHEQLEKPELKRIIQILSDSQYVQSFKDVTENIKLGSSQAEDNLENLKILYEPCKQLETATPKEIPELLPNLLFRVRYIWEKSRYFNTPERIQGLIHKISNEIIKRCKSSININDMLDGDVEKCIQDLNDSIECGEQWKKIYQRMSVAIEKQSTLTKGPKWDFNNSIFAQVDAFISRCKELLEICEGQLQFARKGAGSHIPQFGGSKGQEIEDNLEQIKDSFAKHLKPIRDIRKTDKDKILDVKASKWHDVFNAFRNGVKDLDVMYTNIINNAFESMTTVQQGVELLEAFDQLAKRQSIKRVVQNKAIVVLELFIQEIDATKHEFDNIKKIQYYPLQHGSFSGQAIWVNSLSHRIMRMRYWVDQMYFIDDSIKRTAIEKFEQLSSNLKQFIIESRLKEWKEDSKDLEDIVLTTRLDKQVLLRTDEKHPDFQYKKDSLRPKIGHLESNFDRQLLKLLHETSAWQKLIAVGVVIPSYANDFTQNHKESLRVLRELVMLVVREYNNIIDYMTETEKKLFAQHLEAVNKVIQPLASRLRWSAKTIIDSQVRDCRRACQEMFLKLKMFKTNMDKIDGKCNEIANKLLIKIDRKKQYDHKSFEEEQEKHRRDMYQKLKQIFDEIRKILSETYDPFLFDRVEVQTVWLKQVKFIDFKIKESYEKAVKNSLIDLQKVIGSEDGKITPVPIFKLSVELENQQQEYRPSTTYLKQMVSQTCEYMREIMKDFKSMDEVMKEERKKKLDEAILLNSKDSKNPQAQNIRRLSEISQVQQMEQETQIQVKSLDNEQNIKIKNDSDGLIQKINSKLSKTCDALNSVDAHGQWKRYDWYWQQANQKEKFIKDMINRNDPITNIKTQLETFDLHQGEIQQLETTKTQDCIILDNTSIKSTLIDIMISWQNAFLNATQDKALQDLNQLYSLFQTSETNLDIIPQDLQQLKKSSDLWNKLNEDRPSIEAKLGPLEDKFKLLEEYSIQLKDDDISRKNNLRNTWANFNVMLDRIQERNRKVHNNLYLETQKNLDEFIKETGDYKIVFQSNAPYQATNMPHEKALLNLNEYSEQVKQYRKKEESMKFGFDLFKFNYVPSPDLEFMEKEIAQLSYIWHTKEEWDQFIKDIGSTAFRDVNCDNLDEIGDDYLRKLKGLPREQQKWEIVNHMKQTIDQFKQTLPLIIMLREQYMRDRHWDKLRQHLGTNIEPDSKDFNMAEIFKLNLLSYGDAVKDVCEVAKEEFKIENALDKIDLRWAKLELEMDTFKKTYKIKRTEEIFTILEDHMAVLSAQKTTAFYESFKPTIERWENCLQQISETLEMLSIVQRQWIYLEAIFATQEKESEKQLMGDINKFAAINSQLSQHMNRIYDDKNVKRSLSYEGFYQELCTMNQKLDESQKILYQLLEKQRKDFPRFYFLSNDDLFELLGNSKDVFKVNKHIKKCFEGIKKFDILTQQYQTGRAKQDVYEVQAMVAPDGEVVKFTTKVICDSQLEKWLGQAEKTMREVLKKELFSTMQTIKKKEGMRWVDKWVKEHPGQLLITASQLTWSGDCANVLNQIYNSERPEKNRGWKAIKDEKQSFILELTKLIRKPSNEVDRLKLVALITIEVHQKEIIDHLTKNCQSPHSFEWLKQLRFTGTATNDTFDCRVEQANSNFAYGYEYQGNNGRLVVTALTDRCYMTLTTAMHLKKGGAPQGPAGTGKTETVKDLGKNMAKFVLVFNCSEGLDYKSIGRMFSGLVQVGGWGCFDEFNRIEVEVLSVVAQQVSQIMNALKEFEKNKDKSSFQLDSDVIPINDQFAIFITMNPGYAGRSELPDNLKSLFRPISMMVPENEIICEIMLTSEGFKTGHALSTKMVTLYRLMIQQLSKQDHYDFGLRAIKSVLTCAGQIRRDKSNEVQKVKQDENTRENQKESEMDEANQETQILMRAIRDMNIPKFVSEDVPLFNALFNDLFPNIDLQEQINEILFNEIENQMRNLKLQTRVEHINKIIQLYDSKNTRHGNMLVGQSLAGKTTCWKVLKNCLNQLNEREPNKYPKVKIEVLNPKAVTINELFGYVNSTMEWNDGVLSSMMARLCKDETNDQKWMILDGPVDTLWIESMNTVLDDNKVLTLLNGDRISLPPQMGLIFEVENLAVASPATVSRAGMVYLDINDLGWRPYIESWVEKLTDPLVQETIFEFIERWIPKLFKQRKWCKEIIPCSETNVIISFCNLMDCFFKSEKQLSMDIQNKSDVYWTLLEKWFTFGLVWSIGATVDEDGRRIIDQQMRDIDLIFPSQNTVYDFFVNSDKNEWASWDEKLGTGQWKPENNSPYHKMLVPTTDQVRNKNIITRLLSNKNAVLAVGLTGTGKTVLLNGVLLQMFEYTTMNIVFSAQTSSLKTQEMIESKLVKRSKNKMIPDGKKMIIFIDDLNMPRKDIYGSQPPLELIRQWMDYEGWFDRTNRELFKFILDIQFVSAMGPPGGGRAEISTRIQNKFHVINFVVLSDQQVKRIYQSILAYKFQEFEDEIKLLIEPIAQATYNLFQMVTNNFLPTPAKSHYVFNMRDISKVIQGVYQLDRLYCDNKMTVLRLWAHECLRVFHDRLISVEDRQLCKQLINDQLISCLQTTIKECTNENEDDTVFANFMEESGGKYIEVAYSDRENLKKFLEEKLVQFNTDNKSKAMNIVLFQEAVHYICKINRIINLGKGHGMLVGEGGAGRHSLTKLATHIAEYKSWQIEVSKNYRMKEFREDIKKWCEEAGFKGISGTFIFSDNQIANEGFIEDINNILTVGEVPNLFSQKEDYPQIKDRVRKHYRDDNKLDKDAKIQEEDLIEYFFTRIQNNFHLMILMSKTGENLRNYCRMYPGLVNNTTMIWFMPWPEQALVEVANRYLLQLKLDDELTANIAKFFGTAHTKVLSLSNRMFLELKRIYYVTPTNYIELVKGYNDLLEKKQNEIGGEVRKLTLGLQKLDDAAANSEELQKQLSIYQIELGKKSKDCEELMTKIDGETRDANEKQVEVETRSTQVEKEKAEVETLAEEAQKDLEKAEPALRAAEQGLEQLDKQQLAEVRAYSKPPNGVDNVLQAVMIIMGKEATWASAKKEMTAPDFLQQLKKVDKDHIMNKTLVRIEKITSDPEMLPSKIDAISVASGTLWRWVLSLEMYAKAFKDIEPKRAKVKYLREKLKKSEDEFQQLQESFQILKQSIEKLKTDLQRAKDDMEMYSRETVVLENKLGRAEKLISGLASTKEGWAIRRKELQGKLEVLVGDALMTAAFLSYAGPFPSEYRQQFVTEQLIGQVRYLKIPYSKDWNFPDFLVKPVQFLQWSQQGLPDDQFSKENGVLVTQGRRWPLMIDPQVQANNWIKNMERAINKNNLKELDPQNEKMMSIIENAIAAGQIVILENMGEELDPSLEPVLNKQLRTVNNKLMMYMGEKEILYNPNFRFYMTTKLANPKYKAETQTRVTLVNFTVKQKGLEEQLISVVIQIMEAQLEKSKNDLVNKKSQNEITLRKLDDDILKMLQEIKGSLIDDENLIVTLDKSKETEEEVKKQIETSAVSMKKTFAARENYRSLARIASKLFFVLNDFSLIDHMYQFALSNYIEQFGENINTYQSRGASINDSLQEKLSDIAARHSEEIFKTACRGLFEKDKLLLAIQMAVNITSELKSQITIDLEEYNFFLRGGDVNADRKNQPHNPISDWVTEQQWQAICDLDKLPNFTGIINAFTHNGKEWKKWYLSPTPESDSLPGEWDQKCDSLKKMILLKIIRPDRVLLAAQAFVNSTLGQFYTQPPATTYDSIYNDTTKNKPVIFILSPGVDPYHQLEQFAKMKDCNLLPVSLGQGQAQKAIDKLYEGSKAGLWVYLANCHLSLSFLKELEKCMETLRQSDATNEKFRLWLSSAPHPKFPISILQKCLKVTTEPPKGVKANMNRLYTNMSQSKFDPSILSQQKLNNQLHYMKLVYSLCWFHSLIIERKRFKSLGWNVIYDFNDSDWETADNILLMYVDQTQHDSKHNQQQQQQLGQQQSDQPVQKSPPWDAIRYLIADVIYGGRVTDKYDQRLLKVYANSFFQDKIIFEEKYKLVENSQYYYIPEEFKPKESKNDKISNHVLFYRSKVEDFPPVERAEVFGQHINAEISSQIADTNALIDSIISLSPQSVKAGEESMETKVQKLIQETLGKVPEEIDMQEAIEKVRPGDQNPLKIVLMQEISRYNKLLNTVRTSLTNLDKGLSGLVLISEDLETIMHSLFDNKVPQQWKFCYHSLKPLSSWIIDLEKRVLQLRNWIKQQPSVFWISGFSFPTGFTTALLQQSARKVNTPIDQFGWEFSFLPHGSEPQAAKDGAYIHGLFLEGAKWDEKNYIVDAEPMKLHDQMPIVLFKPVSQEGKSKSKKGQNFYLCPTYYYQVRCGVMERPSYQFDVMLPCKPNPGQASNEEDFWIKRGTALLMQLSD</sequence>
<dbReference type="GO" id="GO:0005524">
    <property type="term" value="F:ATP binding"/>
    <property type="evidence" value="ECO:0007669"/>
    <property type="project" value="UniProtKB-KW"/>
</dbReference>
<dbReference type="Pfam" id="PF18199">
    <property type="entry name" value="Dynein_C"/>
    <property type="match status" value="1"/>
</dbReference>
<evidence type="ECO:0000256" key="8">
    <source>
        <dbReference type="ARBA" id="ARBA00023054"/>
    </source>
</evidence>
<dbReference type="Pfam" id="PF12774">
    <property type="entry name" value="AAA_6"/>
    <property type="match status" value="2"/>
</dbReference>
<organism evidence="16 17">
    <name type="scientific">Paramecium sonneborni</name>
    <dbReference type="NCBI Taxonomy" id="65129"/>
    <lineage>
        <taxon>Eukaryota</taxon>
        <taxon>Sar</taxon>
        <taxon>Alveolata</taxon>
        <taxon>Ciliophora</taxon>
        <taxon>Intramacronucleata</taxon>
        <taxon>Oligohymenophorea</taxon>
        <taxon>Peniculida</taxon>
        <taxon>Parameciidae</taxon>
        <taxon>Paramecium</taxon>
    </lineage>
</organism>
<comment type="subcellular location">
    <subcellularLocation>
        <location evidence="1">Cytoplasm</location>
        <location evidence="1">Cytoskeleton</location>
        <location evidence="1">Cilium axoneme</location>
    </subcellularLocation>
</comment>